<evidence type="ECO:0000256" key="4">
    <source>
        <dbReference type="PROSITE-ProRule" id="PRU00723"/>
    </source>
</evidence>
<dbReference type="InterPro" id="IPR000571">
    <property type="entry name" value="Znf_CCCH"/>
</dbReference>
<gene>
    <name evidence="7" type="ORF">GSLYS_00015148001</name>
</gene>
<accession>A0AAV2I4D0</accession>
<proteinExistence type="predicted"/>
<evidence type="ECO:0000313" key="8">
    <source>
        <dbReference type="Proteomes" id="UP001497497"/>
    </source>
</evidence>
<feature type="domain" description="C3H1-type" evidence="6">
    <location>
        <begin position="138"/>
        <end position="165"/>
    </location>
</feature>
<evidence type="ECO:0000256" key="1">
    <source>
        <dbReference type="ARBA" id="ARBA00022723"/>
    </source>
</evidence>
<dbReference type="EMBL" id="CAXITT010000438">
    <property type="protein sequence ID" value="CAL1541542.1"/>
    <property type="molecule type" value="Genomic_DNA"/>
</dbReference>
<dbReference type="InterPro" id="IPR032297">
    <property type="entry name" value="Torus"/>
</dbReference>
<keyword evidence="8" id="KW-1185">Reference proteome</keyword>
<keyword evidence="1 4" id="KW-0479">Metal-binding</keyword>
<keyword evidence="3 4" id="KW-0862">Zinc</keyword>
<feature type="region of interest" description="Disordered" evidence="5">
    <location>
        <begin position="1"/>
        <end position="75"/>
    </location>
</feature>
<evidence type="ECO:0000256" key="5">
    <source>
        <dbReference type="SAM" id="MobiDB-lite"/>
    </source>
</evidence>
<dbReference type="AlphaFoldDB" id="A0AAV2I4D0"/>
<dbReference type="SUPFAM" id="SSF90229">
    <property type="entry name" value="CCCH zinc finger"/>
    <property type="match status" value="1"/>
</dbReference>
<feature type="compositionally biased region" description="Basic and acidic residues" evidence="5">
    <location>
        <begin position="36"/>
        <end position="51"/>
    </location>
</feature>
<evidence type="ECO:0000256" key="2">
    <source>
        <dbReference type="ARBA" id="ARBA00022771"/>
    </source>
</evidence>
<feature type="compositionally biased region" description="Polar residues" evidence="5">
    <location>
        <begin position="174"/>
        <end position="189"/>
    </location>
</feature>
<evidence type="ECO:0000313" key="7">
    <source>
        <dbReference type="EMBL" id="CAL1541542.1"/>
    </source>
</evidence>
<dbReference type="GO" id="GO:0008270">
    <property type="term" value="F:zinc ion binding"/>
    <property type="evidence" value="ECO:0007669"/>
    <property type="project" value="UniProtKB-KW"/>
</dbReference>
<dbReference type="Proteomes" id="UP001497497">
    <property type="component" value="Unassembled WGS sequence"/>
</dbReference>
<feature type="region of interest" description="Disordered" evidence="5">
    <location>
        <begin position="171"/>
        <end position="258"/>
    </location>
</feature>
<name>A0AAV2I4D0_LYMST</name>
<dbReference type="Gene3D" id="3.30.1370.210">
    <property type="match status" value="1"/>
</dbReference>
<feature type="compositionally biased region" description="Basic and acidic residues" evidence="5">
    <location>
        <begin position="235"/>
        <end position="258"/>
    </location>
</feature>
<organism evidence="7 8">
    <name type="scientific">Lymnaea stagnalis</name>
    <name type="common">Great pond snail</name>
    <name type="synonym">Helix stagnalis</name>
    <dbReference type="NCBI Taxonomy" id="6523"/>
    <lineage>
        <taxon>Eukaryota</taxon>
        <taxon>Metazoa</taxon>
        <taxon>Spiralia</taxon>
        <taxon>Lophotrochozoa</taxon>
        <taxon>Mollusca</taxon>
        <taxon>Gastropoda</taxon>
        <taxon>Heterobranchia</taxon>
        <taxon>Euthyneura</taxon>
        <taxon>Panpulmonata</taxon>
        <taxon>Hygrophila</taxon>
        <taxon>Lymnaeoidea</taxon>
        <taxon>Lymnaeidae</taxon>
        <taxon>Lymnaea</taxon>
    </lineage>
</organism>
<dbReference type="InterPro" id="IPR036855">
    <property type="entry name" value="Znf_CCCH_sf"/>
</dbReference>
<feature type="compositionally biased region" description="Acidic residues" evidence="5">
    <location>
        <begin position="58"/>
        <end position="67"/>
    </location>
</feature>
<protein>
    <recommendedName>
        <fullName evidence="6">C3H1-type domain-containing protein</fullName>
    </recommendedName>
</protein>
<evidence type="ECO:0000259" key="6">
    <source>
        <dbReference type="PROSITE" id="PS50103"/>
    </source>
</evidence>
<keyword evidence="2 4" id="KW-0863">Zinc-finger</keyword>
<comment type="caution">
    <text evidence="7">The sequence shown here is derived from an EMBL/GenBank/DDBJ whole genome shotgun (WGS) entry which is preliminary data.</text>
</comment>
<reference evidence="7 8" key="1">
    <citation type="submission" date="2024-04" db="EMBL/GenBank/DDBJ databases">
        <authorList>
            <consortium name="Genoscope - CEA"/>
            <person name="William W."/>
        </authorList>
    </citation>
    <scope>NUCLEOTIDE SEQUENCE [LARGE SCALE GENOMIC DNA]</scope>
</reference>
<evidence type="ECO:0000256" key="3">
    <source>
        <dbReference type="ARBA" id="ARBA00022833"/>
    </source>
</evidence>
<feature type="compositionally biased region" description="Polar residues" evidence="5">
    <location>
        <begin position="20"/>
        <end position="33"/>
    </location>
</feature>
<dbReference type="Pfam" id="PF16131">
    <property type="entry name" value="Torus"/>
    <property type="match status" value="1"/>
</dbReference>
<sequence>MASLVADYSDSESEEDKTPIETSAFNETETGVINESEVKIKEEPQEVDQKKATNFFETTEDDSDEDINDKKPLTTVKSEATEKLPNPLLSQKLPSIIEATTSRIGTSVFVNPFEEAEQAKNLILEKHVKLTQAAPKKPAHQPVCWKFKKGKCHMGKNCRFFHDLENRTLEENNDSNQEINANDHGQQRQMYHPAAYTDARRRPMEQEPEDDDNYMASMKKKKRYGVSDNLMPPKKAFESLQRQREKERPWTLGDSHLH</sequence>
<feature type="zinc finger region" description="C3H1-type" evidence="4">
    <location>
        <begin position="138"/>
        <end position="165"/>
    </location>
</feature>
<dbReference type="PROSITE" id="PS50103">
    <property type="entry name" value="ZF_C3H1"/>
    <property type="match status" value="1"/>
</dbReference>